<dbReference type="InterPro" id="IPR002477">
    <property type="entry name" value="Peptidoglycan-bd-like"/>
</dbReference>
<dbReference type="Pfam" id="PF01471">
    <property type="entry name" value="PG_binding_1"/>
    <property type="match status" value="1"/>
</dbReference>
<accession>A0A679JYF5</accession>
<dbReference type="InterPro" id="IPR002502">
    <property type="entry name" value="Amidase_domain"/>
</dbReference>
<evidence type="ECO:0000256" key="1">
    <source>
        <dbReference type="ARBA" id="ARBA00001561"/>
    </source>
</evidence>
<dbReference type="Gene3D" id="1.10.101.10">
    <property type="entry name" value="PGBD-like superfamily/PGBD"/>
    <property type="match status" value="1"/>
</dbReference>
<evidence type="ECO:0000313" key="10">
    <source>
        <dbReference type="Proteomes" id="UP001055307"/>
    </source>
</evidence>
<sequence>MKPIPESPVATSVMPSPNHGERRGGPPTMLLLHYTGMESAAAALQRLANPISEVSAHYVVLEDGRVIQMVPESRRAWHAGAGVWGRTASGLERDINSRSIGIEIVNGGHVGGLPPYPSKQIDAVIALSRDIIARWGIAPWHVLAHSDVAPERKEDPGEHFPWDRLAAAGVGHHVPAAPIRDGRFFAEGDAGQPIEALQAMFALFGYDIPVTGIFDPRTKAVITAFQRRFRQERVDGVADASTITTLRDLLAGLPSR</sequence>
<organism evidence="8">
    <name type="scientific">Methylobacterium bullatum</name>
    <dbReference type="NCBI Taxonomy" id="570505"/>
    <lineage>
        <taxon>Bacteria</taxon>
        <taxon>Pseudomonadati</taxon>
        <taxon>Pseudomonadota</taxon>
        <taxon>Alphaproteobacteria</taxon>
        <taxon>Hyphomicrobiales</taxon>
        <taxon>Methylobacteriaceae</taxon>
        <taxon>Methylobacterium</taxon>
    </lineage>
</organism>
<dbReference type="InterPro" id="IPR036366">
    <property type="entry name" value="PGBDSf"/>
</dbReference>
<dbReference type="Gene3D" id="3.40.80.10">
    <property type="entry name" value="Peptidoglycan recognition protein-like"/>
    <property type="match status" value="1"/>
</dbReference>
<evidence type="ECO:0000259" key="7">
    <source>
        <dbReference type="SMART" id="SM00644"/>
    </source>
</evidence>
<gene>
    <name evidence="8" type="primary">amiD_3</name>
    <name evidence="8" type="ORF">MBLL_02758</name>
    <name evidence="9" type="ORF">OICFNHDK_1927</name>
</gene>
<dbReference type="PANTHER" id="PTHR30417">
    <property type="entry name" value="N-ACETYLMURAMOYL-L-ALANINE AMIDASE AMID"/>
    <property type="match status" value="1"/>
</dbReference>
<dbReference type="InterPro" id="IPR036505">
    <property type="entry name" value="Amidase/PGRP_sf"/>
</dbReference>
<dbReference type="GO" id="GO:0009253">
    <property type="term" value="P:peptidoglycan catabolic process"/>
    <property type="evidence" value="ECO:0007669"/>
    <property type="project" value="InterPro"/>
</dbReference>
<dbReference type="EC" id="3.5.1.28" evidence="3"/>
<name>A0A679JYF5_9HYPH</name>
<comment type="similarity">
    <text evidence="2">Belongs to the N-acetylmuramoyl-L-alanine amidase 2 family.</text>
</comment>
<keyword evidence="5" id="KW-0961">Cell wall biogenesis/degradation</keyword>
<dbReference type="Proteomes" id="UP001055307">
    <property type="component" value="Unassembled WGS sequence"/>
</dbReference>
<dbReference type="EMBL" id="LR743511">
    <property type="protein sequence ID" value="CAA2143313.1"/>
    <property type="molecule type" value="Genomic_DNA"/>
</dbReference>
<keyword evidence="4 8" id="KW-0378">Hydrolase</keyword>
<feature type="region of interest" description="Disordered" evidence="6">
    <location>
        <begin position="1"/>
        <end position="27"/>
    </location>
</feature>
<dbReference type="GO" id="GO:0009254">
    <property type="term" value="P:peptidoglycan turnover"/>
    <property type="evidence" value="ECO:0007669"/>
    <property type="project" value="TreeGrafter"/>
</dbReference>
<dbReference type="SUPFAM" id="SSF47090">
    <property type="entry name" value="PGBD-like"/>
    <property type="match status" value="1"/>
</dbReference>
<proteinExistence type="inferred from homology"/>
<dbReference type="GO" id="GO:0071555">
    <property type="term" value="P:cell wall organization"/>
    <property type="evidence" value="ECO:0007669"/>
    <property type="project" value="UniProtKB-KW"/>
</dbReference>
<dbReference type="InterPro" id="IPR051206">
    <property type="entry name" value="NAMLAA_amidase_2"/>
</dbReference>
<dbReference type="InterPro" id="IPR036365">
    <property type="entry name" value="PGBD-like_sf"/>
</dbReference>
<reference evidence="9" key="3">
    <citation type="submission" date="2021-08" db="EMBL/GenBank/DDBJ databases">
        <authorList>
            <person name="Tani A."/>
            <person name="Ola A."/>
            <person name="Ogura Y."/>
            <person name="Katsura K."/>
            <person name="Hayashi T."/>
        </authorList>
    </citation>
    <scope>NUCLEOTIDE SEQUENCE</scope>
    <source>
        <strain evidence="9">DSM 21893</strain>
    </source>
</reference>
<evidence type="ECO:0000256" key="4">
    <source>
        <dbReference type="ARBA" id="ARBA00022801"/>
    </source>
</evidence>
<dbReference type="SUPFAM" id="SSF55846">
    <property type="entry name" value="N-acetylmuramoyl-L-alanine amidase-like"/>
    <property type="match status" value="1"/>
</dbReference>
<evidence type="ECO:0000256" key="5">
    <source>
        <dbReference type="ARBA" id="ARBA00023316"/>
    </source>
</evidence>
<dbReference type="RefSeq" id="WP_056143928.1">
    <property type="nucleotide sequence ID" value="NZ_BPQF01000010.1"/>
</dbReference>
<dbReference type="CDD" id="cd06583">
    <property type="entry name" value="PGRP"/>
    <property type="match status" value="1"/>
</dbReference>
<evidence type="ECO:0000256" key="6">
    <source>
        <dbReference type="SAM" id="MobiDB-lite"/>
    </source>
</evidence>
<evidence type="ECO:0000313" key="8">
    <source>
        <dbReference type="EMBL" id="CAA2143313.1"/>
    </source>
</evidence>
<evidence type="ECO:0000313" key="9">
    <source>
        <dbReference type="EMBL" id="GJD39466.1"/>
    </source>
</evidence>
<dbReference type="EMBL" id="BPQF01000010">
    <property type="protein sequence ID" value="GJD39466.1"/>
    <property type="molecule type" value="Genomic_DNA"/>
</dbReference>
<reference evidence="8" key="2">
    <citation type="submission" date="2019-12" db="EMBL/GenBank/DDBJ databases">
        <authorList>
            <person name="Cremers G."/>
        </authorList>
    </citation>
    <scope>NUCLEOTIDE SEQUENCE</scope>
    <source>
        <strain evidence="8">Mbul2</strain>
    </source>
</reference>
<evidence type="ECO:0000256" key="2">
    <source>
        <dbReference type="ARBA" id="ARBA00007553"/>
    </source>
</evidence>
<dbReference type="SMART" id="SM00644">
    <property type="entry name" value="Ami_2"/>
    <property type="match status" value="1"/>
</dbReference>
<dbReference type="Pfam" id="PF01510">
    <property type="entry name" value="Amidase_2"/>
    <property type="match status" value="1"/>
</dbReference>
<dbReference type="AlphaFoldDB" id="A0A679JYF5"/>
<keyword evidence="10" id="KW-1185">Reference proteome</keyword>
<comment type="catalytic activity">
    <reaction evidence="1">
        <text>Hydrolyzes the link between N-acetylmuramoyl residues and L-amino acid residues in certain cell-wall glycopeptides.</text>
        <dbReference type="EC" id="3.5.1.28"/>
    </reaction>
</comment>
<evidence type="ECO:0000256" key="3">
    <source>
        <dbReference type="ARBA" id="ARBA00011901"/>
    </source>
</evidence>
<feature type="domain" description="N-acetylmuramoyl-L-alanine amidase" evidence="7">
    <location>
        <begin position="15"/>
        <end position="157"/>
    </location>
</feature>
<dbReference type="GO" id="GO:0019867">
    <property type="term" value="C:outer membrane"/>
    <property type="evidence" value="ECO:0007669"/>
    <property type="project" value="TreeGrafter"/>
</dbReference>
<reference evidence="9" key="1">
    <citation type="journal article" date="2016" name="Front. Microbiol.">
        <title>Genome Sequence of the Piezophilic, Mesophilic Sulfate-Reducing Bacterium Desulfovibrio indicus J2T.</title>
        <authorList>
            <person name="Cao J."/>
            <person name="Maignien L."/>
            <person name="Shao Z."/>
            <person name="Alain K."/>
            <person name="Jebbar M."/>
        </authorList>
    </citation>
    <scope>NUCLEOTIDE SEQUENCE</scope>
    <source>
        <strain evidence="9">DSM 21893</strain>
    </source>
</reference>
<dbReference type="PANTHER" id="PTHR30417:SF1">
    <property type="entry name" value="N-ACETYLMURAMOYL-L-ALANINE AMIDASE AMID"/>
    <property type="match status" value="1"/>
</dbReference>
<dbReference type="GO" id="GO:0008745">
    <property type="term" value="F:N-acetylmuramoyl-L-alanine amidase activity"/>
    <property type="evidence" value="ECO:0007669"/>
    <property type="project" value="UniProtKB-EC"/>
</dbReference>
<protein>
    <recommendedName>
        <fullName evidence="3">N-acetylmuramoyl-L-alanine amidase</fullName>
        <ecNumber evidence="3">3.5.1.28</ecNumber>
    </recommendedName>
</protein>